<dbReference type="GO" id="GO:0003677">
    <property type="term" value="F:DNA binding"/>
    <property type="evidence" value="ECO:0007669"/>
    <property type="project" value="InterPro"/>
</dbReference>
<dbReference type="AlphaFoldDB" id="A0A3B0VRM6"/>
<dbReference type="Pfam" id="PF04014">
    <property type="entry name" value="MazE_antitoxin"/>
    <property type="match status" value="1"/>
</dbReference>
<dbReference type="PROSITE" id="PS51740">
    <property type="entry name" value="SPOVT_ABRB"/>
    <property type="match status" value="1"/>
</dbReference>
<organism evidence="2">
    <name type="scientific">hydrothermal vent metagenome</name>
    <dbReference type="NCBI Taxonomy" id="652676"/>
    <lineage>
        <taxon>unclassified sequences</taxon>
        <taxon>metagenomes</taxon>
        <taxon>ecological metagenomes</taxon>
    </lineage>
</organism>
<evidence type="ECO:0000259" key="1">
    <source>
        <dbReference type="PROSITE" id="PS51740"/>
    </source>
</evidence>
<dbReference type="NCBIfam" id="TIGR01439">
    <property type="entry name" value="lp_hng_hel_AbrB"/>
    <property type="match status" value="1"/>
</dbReference>
<reference evidence="2" key="1">
    <citation type="submission" date="2018-06" db="EMBL/GenBank/DDBJ databases">
        <authorList>
            <person name="Zhirakovskaya E."/>
        </authorList>
    </citation>
    <scope>NUCLEOTIDE SEQUENCE</scope>
</reference>
<dbReference type="InterPro" id="IPR007159">
    <property type="entry name" value="SpoVT-AbrB_dom"/>
</dbReference>
<sequence length="70" mass="7986">MNTVTISSKYQVVIPRPIREQFNLKPGNKIMFIPYNNTLRVVIVPPIEEALGMFEGIDTDPQREKADQAL</sequence>
<dbReference type="SUPFAM" id="SSF89447">
    <property type="entry name" value="AbrB/MazE/MraZ-like"/>
    <property type="match status" value="1"/>
</dbReference>
<dbReference type="EMBL" id="UOEU01000825">
    <property type="protein sequence ID" value="VAW41117.1"/>
    <property type="molecule type" value="Genomic_DNA"/>
</dbReference>
<evidence type="ECO:0000313" key="2">
    <source>
        <dbReference type="EMBL" id="VAW41117.1"/>
    </source>
</evidence>
<proteinExistence type="predicted"/>
<gene>
    <name evidence="2" type="ORF">MNBD_CHLOROFLEXI01-3407</name>
</gene>
<dbReference type="InterPro" id="IPR037914">
    <property type="entry name" value="SpoVT-AbrB_sf"/>
</dbReference>
<dbReference type="SMART" id="SM00966">
    <property type="entry name" value="SpoVT_AbrB"/>
    <property type="match status" value="1"/>
</dbReference>
<feature type="domain" description="SpoVT-AbrB" evidence="1">
    <location>
        <begin position="1"/>
        <end position="46"/>
    </location>
</feature>
<protein>
    <recommendedName>
        <fullName evidence="1">SpoVT-AbrB domain-containing protein</fullName>
    </recommendedName>
</protein>
<accession>A0A3B0VRM6</accession>
<dbReference type="Gene3D" id="2.10.260.10">
    <property type="match status" value="1"/>
</dbReference>
<name>A0A3B0VRM6_9ZZZZ</name>